<accession>A0A330M8B5</accession>
<dbReference type="KEGG" id="sbk:SHEWBE_3720"/>
<sequence length="53" mass="6419">MGTLQELTSYCEHLAKRSRHFSQNCQYLDFYLKIKKPRIFGAFISKKWLTYTQ</sequence>
<dbReference type="AlphaFoldDB" id="A0A330M8B5"/>
<reference evidence="2" key="1">
    <citation type="submission" date="2018-06" db="EMBL/GenBank/DDBJ databases">
        <authorList>
            <person name="Cea G.-C."/>
            <person name="William W."/>
        </authorList>
    </citation>
    <scope>NUCLEOTIDE SEQUENCE [LARGE SCALE GENOMIC DNA]</scope>
    <source>
        <strain evidence="2">DB21MT-2</strain>
    </source>
</reference>
<proteinExistence type="predicted"/>
<protein>
    <submittedName>
        <fullName evidence="1">Uncharacterized protein</fullName>
    </submittedName>
</protein>
<name>A0A330M8B5_9GAMM</name>
<evidence type="ECO:0000313" key="1">
    <source>
        <dbReference type="EMBL" id="SQH77683.1"/>
    </source>
</evidence>
<dbReference type="Proteomes" id="UP000250123">
    <property type="component" value="Chromosome SHEWBE"/>
</dbReference>
<gene>
    <name evidence="1" type="ORF">SHEWBE_3720</name>
</gene>
<evidence type="ECO:0000313" key="2">
    <source>
        <dbReference type="Proteomes" id="UP000250123"/>
    </source>
</evidence>
<dbReference type="EMBL" id="LS483452">
    <property type="protein sequence ID" value="SQH77683.1"/>
    <property type="molecule type" value="Genomic_DNA"/>
</dbReference>
<organism evidence="1 2">
    <name type="scientific">Shewanella benthica</name>
    <dbReference type="NCBI Taxonomy" id="43661"/>
    <lineage>
        <taxon>Bacteria</taxon>
        <taxon>Pseudomonadati</taxon>
        <taxon>Pseudomonadota</taxon>
        <taxon>Gammaproteobacteria</taxon>
        <taxon>Alteromonadales</taxon>
        <taxon>Shewanellaceae</taxon>
        <taxon>Shewanella</taxon>
    </lineage>
</organism>